<dbReference type="HOGENOM" id="CLU_3028513_0_0_10"/>
<reference evidence="2" key="1">
    <citation type="journal article" date="2011" name="Stand. Genomic Sci.">
        <title>Non-contiguous finished genome sequence of the opportunistic oral pathogen Prevotella multisaccharivorax type strain (PPPA20).</title>
        <authorList>
            <person name="Pati A."/>
            <person name="Gronow S."/>
            <person name="Lu M."/>
            <person name="Lapidus A."/>
            <person name="Nolan M."/>
            <person name="Lucas S."/>
            <person name="Hammon N."/>
            <person name="Deshpande S."/>
            <person name="Cheng J.F."/>
            <person name="Tapia R."/>
            <person name="Han C."/>
            <person name="Goodwin L."/>
            <person name="Pitluck S."/>
            <person name="Liolios K."/>
            <person name="Pagani I."/>
            <person name="Mavromatis K."/>
            <person name="Mikhailova N."/>
            <person name="Huntemann M."/>
            <person name="Chen A."/>
            <person name="Palaniappan K."/>
            <person name="Land M."/>
            <person name="Hauser L."/>
            <person name="Detter J.C."/>
            <person name="Brambilla E.M."/>
            <person name="Rohde M."/>
            <person name="Goker M."/>
            <person name="Woyke T."/>
            <person name="Bristow J."/>
            <person name="Eisen J.A."/>
            <person name="Markowitz V."/>
            <person name="Hugenholtz P."/>
            <person name="Kyrpides N.C."/>
            <person name="Klenk H.P."/>
            <person name="Ivanova N."/>
        </authorList>
    </citation>
    <scope>NUCLEOTIDE SEQUENCE [LARGE SCALE GENOMIC DNA]</scope>
    <source>
        <strain evidence="2">DSM 17128</strain>
    </source>
</reference>
<dbReference type="AlphaFoldDB" id="F8N993"/>
<organism evidence="1 2">
    <name type="scientific">Hallella multisaccharivorax DSM 17128</name>
    <dbReference type="NCBI Taxonomy" id="688246"/>
    <lineage>
        <taxon>Bacteria</taxon>
        <taxon>Pseudomonadati</taxon>
        <taxon>Bacteroidota</taxon>
        <taxon>Bacteroidia</taxon>
        <taxon>Bacteroidales</taxon>
        <taxon>Prevotellaceae</taxon>
        <taxon>Hallella</taxon>
    </lineage>
</organism>
<name>F8N993_9BACT</name>
<evidence type="ECO:0000313" key="1">
    <source>
        <dbReference type="EMBL" id="EGN57702.1"/>
    </source>
</evidence>
<gene>
    <name evidence="1" type="ORF">Premu_2318</name>
</gene>
<keyword evidence="2" id="KW-1185">Reference proteome</keyword>
<sequence>MICGGPQGATLHCTQNNVRPNKKNVVEYIGYNQPTNNARPTGHFPQCRVGPCALP</sequence>
<proteinExistence type="predicted"/>
<accession>F8N993</accession>
<dbReference type="EMBL" id="GL945017">
    <property type="protein sequence ID" value="EGN57702.1"/>
    <property type="molecule type" value="Genomic_DNA"/>
</dbReference>
<dbReference type="Proteomes" id="UP000002772">
    <property type="component" value="Unassembled WGS sequence"/>
</dbReference>
<evidence type="ECO:0000313" key="2">
    <source>
        <dbReference type="Proteomes" id="UP000002772"/>
    </source>
</evidence>
<protein>
    <submittedName>
        <fullName evidence="1">Uncharacterized protein</fullName>
    </submittedName>
</protein>